<dbReference type="SFLD" id="SFLDS00003">
    <property type="entry name" value="Haloacid_Dehalogenase"/>
    <property type="match status" value="1"/>
</dbReference>
<keyword evidence="3" id="KW-0328">Glycosyltransferase</keyword>
<gene>
    <name evidence="9" type="ORF">H5J25_14425</name>
</gene>
<evidence type="ECO:0000313" key="9">
    <source>
        <dbReference type="EMBL" id="QQV76622.1"/>
    </source>
</evidence>
<feature type="domain" description="Sucrose phosphatase-like" evidence="7">
    <location>
        <begin position="446"/>
        <end position="678"/>
    </location>
</feature>
<dbReference type="InterPro" id="IPR006379">
    <property type="entry name" value="HAD-SF_hydro_IIB"/>
</dbReference>
<dbReference type="InterPro" id="IPR023214">
    <property type="entry name" value="HAD_sf"/>
</dbReference>
<dbReference type="Pfam" id="PF00534">
    <property type="entry name" value="Glycos_transf_1"/>
    <property type="match status" value="1"/>
</dbReference>
<dbReference type="KEGG" id="sari:H5J25_14425"/>
<keyword evidence="10" id="KW-1185">Reference proteome</keyword>
<dbReference type="GO" id="GO:0046524">
    <property type="term" value="F:sucrose-phosphate synthase activity"/>
    <property type="evidence" value="ECO:0007669"/>
    <property type="project" value="UniProtKB-EC"/>
</dbReference>
<dbReference type="SUPFAM" id="SSF56784">
    <property type="entry name" value="HAD-like"/>
    <property type="match status" value="1"/>
</dbReference>
<evidence type="ECO:0000256" key="4">
    <source>
        <dbReference type="ARBA" id="ARBA00022679"/>
    </source>
</evidence>
<dbReference type="Gene3D" id="3.90.1070.10">
    <property type="match status" value="1"/>
</dbReference>
<dbReference type="InterPro" id="IPR044161">
    <property type="entry name" value="SPS"/>
</dbReference>
<comment type="catalytic activity">
    <reaction evidence="5">
        <text>beta-D-fructose 6-phosphate + UDP-alpha-D-glucose = sucrose 6(F)-phosphate + UDP + H(+)</text>
        <dbReference type="Rhea" id="RHEA:22172"/>
        <dbReference type="ChEBI" id="CHEBI:15378"/>
        <dbReference type="ChEBI" id="CHEBI:57634"/>
        <dbReference type="ChEBI" id="CHEBI:57723"/>
        <dbReference type="ChEBI" id="CHEBI:58223"/>
        <dbReference type="ChEBI" id="CHEBI:58885"/>
        <dbReference type="EC" id="2.4.1.14"/>
    </reaction>
</comment>
<dbReference type="InterPro" id="IPR001296">
    <property type="entry name" value="Glyco_trans_1"/>
</dbReference>
<keyword evidence="9" id="KW-0378">Hydrolase</keyword>
<proteinExistence type="inferred from homology"/>
<dbReference type="Pfam" id="PF13579">
    <property type="entry name" value="Glyco_trans_4_4"/>
    <property type="match status" value="1"/>
</dbReference>
<evidence type="ECO:0000256" key="5">
    <source>
        <dbReference type="ARBA" id="ARBA00047471"/>
    </source>
</evidence>
<reference evidence="10" key="1">
    <citation type="submission" date="2020-09" db="EMBL/GenBank/DDBJ databases">
        <title>Sphingomonas sp., a new species isolated from pork steak.</title>
        <authorList>
            <person name="Heidler von Heilborn D."/>
        </authorList>
    </citation>
    <scope>NUCLEOTIDE SEQUENCE [LARGE SCALE GENOMIC DNA]</scope>
</reference>
<evidence type="ECO:0000259" key="6">
    <source>
        <dbReference type="Pfam" id="PF00534"/>
    </source>
</evidence>
<dbReference type="SFLD" id="SFLDG01140">
    <property type="entry name" value="C2.B:_Phosphomannomutase_and_P"/>
    <property type="match status" value="1"/>
</dbReference>
<evidence type="ECO:0000256" key="1">
    <source>
        <dbReference type="ARBA" id="ARBA00006530"/>
    </source>
</evidence>
<dbReference type="Gene3D" id="3.40.50.2000">
    <property type="entry name" value="Glycogen Phosphorylase B"/>
    <property type="match status" value="2"/>
</dbReference>
<dbReference type="InterPro" id="IPR006380">
    <property type="entry name" value="SPP-like_dom"/>
</dbReference>
<dbReference type="InterPro" id="IPR036412">
    <property type="entry name" value="HAD-like_sf"/>
</dbReference>
<dbReference type="Gene3D" id="3.40.50.1000">
    <property type="entry name" value="HAD superfamily/HAD-like"/>
    <property type="match status" value="1"/>
</dbReference>
<dbReference type="PANTHER" id="PTHR46039">
    <property type="entry name" value="SUCROSE-PHOSPHATE SYNTHASE 3-RELATED"/>
    <property type="match status" value="1"/>
</dbReference>
<dbReference type="InterPro" id="IPR028098">
    <property type="entry name" value="Glyco_trans_4-like_N"/>
</dbReference>
<keyword evidence="4" id="KW-0808">Transferase</keyword>
<organism evidence="9 10">
    <name type="scientific">Sphingomonas aliaeris</name>
    <dbReference type="NCBI Taxonomy" id="2759526"/>
    <lineage>
        <taxon>Bacteria</taxon>
        <taxon>Pseudomonadati</taxon>
        <taxon>Pseudomonadota</taxon>
        <taxon>Alphaproteobacteria</taxon>
        <taxon>Sphingomonadales</taxon>
        <taxon>Sphingomonadaceae</taxon>
        <taxon>Sphingomonas</taxon>
    </lineage>
</organism>
<evidence type="ECO:0000259" key="8">
    <source>
        <dbReference type="Pfam" id="PF13579"/>
    </source>
</evidence>
<dbReference type="Proteomes" id="UP000595894">
    <property type="component" value="Chromosome"/>
</dbReference>
<feature type="domain" description="Glycosyltransferase subfamily 4-like N-terminal" evidence="8">
    <location>
        <begin position="34"/>
        <end position="215"/>
    </location>
</feature>
<evidence type="ECO:0000256" key="2">
    <source>
        <dbReference type="ARBA" id="ARBA00012536"/>
    </source>
</evidence>
<comment type="similarity">
    <text evidence="1">Belongs to the glycosyltransferase 1 family.</text>
</comment>
<protein>
    <recommendedName>
        <fullName evidence="2">sucrose-phosphate synthase</fullName>
        <ecNumber evidence="2">2.4.1.14</ecNumber>
    </recommendedName>
</protein>
<dbReference type="GO" id="GO:0016791">
    <property type="term" value="F:phosphatase activity"/>
    <property type="evidence" value="ECO:0007669"/>
    <property type="project" value="UniProtKB-ARBA"/>
</dbReference>
<evidence type="ECO:0000313" key="10">
    <source>
        <dbReference type="Proteomes" id="UP000595894"/>
    </source>
</evidence>
<dbReference type="AlphaFoldDB" id="A0A974NTH2"/>
<dbReference type="NCBIfam" id="TIGR01484">
    <property type="entry name" value="HAD-SF-IIB"/>
    <property type="match status" value="1"/>
</dbReference>
<dbReference type="EMBL" id="CP061035">
    <property type="protein sequence ID" value="QQV76622.1"/>
    <property type="molecule type" value="Genomic_DNA"/>
</dbReference>
<feature type="domain" description="Glycosyl transferase family 1" evidence="6">
    <location>
        <begin position="237"/>
        <end position="402"/>
    </location>
</feature>
<dbReference type="PANTHER" id="PTHR46039:SF5">
    <property type="entry name" value="SUCROSE-PHOSPHATE SYNTHASE 3-RELATED"/>
    <property type="match status" value="1"/>
</dbReference>
<sequence>MICKGNCSLYILSIALGGCLKGPPVEFGLTEDTGGHITYVLGAAMALAKRNDVDRVEIVTRLIEDERLGPAYAAPFERVDAKLAIRRVATDNRAYLSKRDAIRDRAAFTSALIALLEDMPRRPDIVHAHFADAAEVAAAVRDRFGIPFVYTAHSLGIDKAASGVADADIGERLAEEDRAIAAADLIIASSRDEAERQLMLYPSACPTRIHCLPPGAGMNEADICADPVPARALIAPFLRDTDKPIVLAIARPVAKKNLAGLIDLFGSDADLRAQANLVILAGLRDGPESGETEQRQVIQSLLSRIDAHDLYGHVALPKRHCAADVASMYQLAKATSGVFVNPALTEPYGLTLTEAAVHGLPVVATCHGGPPDIVATLRHGRIADPFDPAGFAGAIRGLLDNRVEWARASVEGSIRSKQLDWSGYADRFLRIVATLRPKPAAVHAPRRLLLCDIDNTLTGCTVGAENMVQFLSSQSDLAFGVATGRSLQEAERLLREWRQPDPRVLITSVGSEIYWRSGARLVADRDFAAWIDAGWAPGDFDTLVSAVPNVERQPPVEQRRHKRSYFVSDHAAIARIRQLCAGLPVRVIHSHGRLLDILPERAGKGAAMRWVADRLGIAEQHVYAAGDSGNDLDMLAAVRNGIVVANHSAELNSLLGRPSIYLARRPHAAGVVEGMRAFAMKEAA</sequence>
<evidence type="ECO:0000259" key="7">
    <source>
        <dbReference type="Pfam" id="PF05116"/>
    </source>
</evidence>
<dbReference type="SFLD" id="SFLDG01141">
    <property type="entry name" value="C2.B.1:_Sucrose_Phosphatase_Li"/>
    <property type="match status" value="1"/>
</dbReference>
<dbReference type="PROSITE" id="PS51257">
    <property type="entry name" value="PROKAR_LIPOPROTEIN"/>
    <property type="match status" value="1"/>
</dbReference>
<evidence type="ECO:0000256" key="3">
    <source>
        <dbReference type="ARBA" id="ARBA00022676"/>
    </source>
</evidence>
<name>A0A974NTH2_9SPHN</name>
<dbReference type="EC" id="2.4.1.14" evidence="2"/>
<dbReference type="RefSeq" id="WP_202092136.1">
    <property type="nucleotide sequence ID" value="NZ_CP061035.1"/>
</dbReference>
<accession>A0A974NTH2</accession>
<dbReference type="SUPFAM" id="SSF53756">
    <property type="entry name" value="UDP-Glycosyltransferase/glycogen phosphorylase"/>
    <property type="match status" value="1"/>
</dbReference>
<dbReference type="Pfam" id="PF05116">
    <property type="entry name" value="S6PP"/>
    <property type="match status" value="1"/>
</dbReference>